<keyword evidence="3" id="KW-1185">Reference proteome</keyword>
<dbReference type="AlphaFoldDB" id="A0AAQ3WYL8"/>
<evidence type="ECO:0000313" key="3">
    <source>
        <dbReference type="Proteomes" id="UP001341281"/>
    </source>
</evidence>
<reference evidence="2 3" key="1">
    <citation type="submission" date="2024-02" db="EMBL/GenBank/DDBJ databases">
        <title>High-quality chromosome-scale genome assembly of Pensacola bahiagrass (Paspalum notatum Flugge var. saurae).</title>
        <authorList>
            <person name="Vega J.M."/>
            <person name="Podio M."/>
            <person name="Orjuela J."/>
            <person name="Siena L.A."/>
            <person name="Pessino S.C."/>
            <person name="Combes M.C."/>
            <person name="Mariac C."/>
            <person name="Albertini E."/>
            <person name="Pupilli F."/>
            <person name="Ortiz J.P.A."/>
            <person name="Leblanc O."/>
        </authorList>
    </citation>
    <scope>NUCLEOTIDE SEQUENCE [LARGE SCALE GENOMIC DNA]</scope>
    <source>
        <strain evidence="2">R1</strain>
        <tissue evidence="2">Leaf</tissue>
    </source>
</reference>
<accession>A0AAQ3WYL8</accession>
<protein>
    <submittedName>
        <fullName evidence="2">Uncharacterized protein</fullName>
    </submittedName>
</protein>
<feature type="compositionally biased region" description="Basic and acidic residues" evidence="1">
    <location>
        <begin position="83"/>
        <end position="129"/>
    </location>
</feature>
<sequence length="325" mass="35281">MAFRLRSTWNRPEAEKLAGMAPESPPLLARMSTLRLGGDDDGSSRPAGMAPERRLPPRSSVCRSGSPASDSGTGPPEAAEAGPDARRDGPRDAARVEDEVRERAERRQRGRERPREPRGVGEAGAEREHGHAKRRVGRRLRLLVVAVGVGRAHDAGVLARAARVVPGVEEAGARKVPQRRAEVAQRRRVALVQCGRLRAELEDWDEEDEEEGRQRHVRGLGAGEEDKRLACGGMVEASKGLEQRVRVIDVGARCREPQPGAVPLPVPVPVPVQADPAGGMSSLSEGEAEEEPTALPWVSIMRPESVSLRRAAKMMKCDLQTIVQD</sequence>
<dbReference type="EMBL" id="CP144750">
    <property type="protein sequence ID" value="WVZ78580.1"/>
    <property type="molecule type" value="Genomic_DNA"/>
</dbReference>
<feature type="compositionally biased region" description="Polar residues" evidence="1">
    <location>
        <begin position="61"/>
        <end position="72"/>
    </location>
</feature>
<organism evidence="2 3">
    <name type="scientific">Paspalum notatum var. saurae</name>
    <dbReference type="NCBI Taxonomy" id="547442"/>
    <lineage>
        <taxon>Eukaryota</taxon>
        <taxon>Viridiplantae</taxon>
        <taxon>Streptophyta</taxon>
        <taxon>Embryophyta</taxon>
        <taxon>Tracheophyta</taxon>
        <taxon>Spermatophyta</taxon>
        <taxon>Magnoliopsida</taxon>
        <taxon>Liliopsida</taxon>
        <taxon>Poales</taxon>
        <taxon>Poaceae</taxon>
        <taxon>PACMAD clade</taxon>
        <taxon>Panicoideae</taxon>
        <taxon>Andropogonodae</taxon>
        <taxon>Paspaleae</taxon>
        <taxon>Paspalinae</taxon>
        <taxon>Paspalum</taxon>
    </lineage>
</organism>
<name>A0AAQ3WYL8_PASNO</name>
<evidence type="ECO:0000313" key="2">
    <source>
        <dbReference type="EMBL" id="WVZ78580.1"/>
    </source>
</evidence>
<evidence type="ECO:0000256" key="1">
    <source>
        <dbReference type="SAM" id="MobiDB-lite"/>
    </source>
</evidence>
<proteinExistence type="predicted"/>
<feature type="region of interest" description="Disordered" evidence="1">
    <location>
        <begin position="1"/>
        <end position="135"/>
    </location>
</feature>
<dbReference type="Proteomes" id="UP001341281">
    <property type="component" value="Chromosome 06"/>
</dbReference>
<gene>
    <name evidence="2" type="ORF">U9M48_026271</name>
</gene>